<organism evidence="3 4">
    <name type="scientific">Williamsia phyllosphaerae</name>
    <dbReference type="NCBI Taxonomy" id="885042"/>
    <lineage>
        <taxon>Bacteria</taxon>
        <taxon>Bacillati</taxon>
        <taxon>Actinomycetota</taxon>
        <taxon>Actinomycetes</taxon>
        <taxon>Mycobacteriales</taxon>
        <taxon>Nocardiaceae</taxon>
        <taxon>Williamsia</taxon>
    </lineage>
</organism>
<evidence type="ECO:0000313" key="3">
    <source>
        <dbReference type="EMBL" id="GGF10480.1"/>
    </source>
</evidence>
<sequence>MDNDPELDIERHRTMSSTTDARAATTSLVVGWDHESASGSALTFAVDLARRLAAHLHVVHIVDIDDLPVDPDSADWEDEIRRTLDSQAHDAVAALRDVDAGWTYHCAHGDPARLLLSVAHDNDSLMVVVGSPHSGLRSFLESLGEPSVAHGLIGRHDMPILVVPRDTDEAHR</sequence>
<reference evidence="4" key="1">
    <citation type="journal article" date="2019" name="Int. J. Syst. Evol. Microbiol.">
        <title>The Global Catalogue of Microorganisms (GCM) 10K type strain sequencing project: providing services to taxonomists for standard genome sequencing and annotation.</title>
        <authorList>
            <consortium name="The Broad Institute Genomics Platform"/>
            <consortium name="The Broad Institute Genome Sequencing Center for Infectious Disease"/>
            <person name="Wu L."/>
            <person name="Ma J."/>
        </authorList>
    </citation>
    <scope>NUCLEOTIDE SEQUENCE [LARGE SCALE GENOMIC DNA]</scope>
    <source>
        <strain evidence="4">CCM 7855</strain>
    </source>
</reference>
<gene>
    <name evidence="3" type="ORF">GCM10007298_03060</name>
</gene>
<feature type="domain" description="UspA" evidence="2">
    <location>
        <begin position="28"/>
        <end position="164"/>
    </location>
</feature>
<comment type="similarity">
    <text evidence="1">Belongs to the universal stress protein A family.</text>
</comment>
<dbReference type="Gene3D" id="3.40.50.12370">
    <property type="match status" value="1"/>
</dbReference>
<name>A0ABQ1U4I5_9NOCA</name>
<dbReference type="PANTHER" id="PTHR46268">
    <property type="entry name" value="STRESS RESPONSE PROTEIN NHAX"/>
    <property type="match status" value="1"/>
</dbReference>
<dbReference type="RefSeq" id="WP_229704811.1">
    <property type="nucleotide sequence ID" value="NZ_BMCS01000001.1"/>
</dbReference>
<evidence type="ECO:0000256" key="1">
    <source>
        <dbReference type="ARBA" id="ARBA00008791"/>
    </source>
</evidence>
<keyword evidence="4" id="KW-1185">Reference proteome</keyword>
<protein>
    <recommendedName>
        <fullName evidence="2">UspA domain-containing protein</fullName>
    </recommendedName>
</protein>
<dbReference type="InterPro" id="IPR006016">
    <property type="entry name" value="UspA"/>
</dbReference>
<dbReference type="SUPFAM" id="SSF52402">
    <property type="entry name" value="Adenine nucleotide alpha hydrolases-like"/>
    <property type="match status" value="1"/>
</dbReference>
<proteinExistence type="inferred from homology"/>
<dbReference type="PANTHER" id="PTHR46268:SF6">
    <property type="entry name" value="UNIVERSAL STRESS PROTEIN UP12"/>
    <property type="match status" value="1"/>
</dbReference>
<dbReference type="CDD" id="cd00293">
    <property type="entry name" value="USP-like"/>
    <property type="match status" value="1"/>
</dbReference>
<dbReference type="EMBL" id="BMCS01000001">
    <property type="protein sequence ID" value="GGF10480.1"/>
    <property type="molecule type" value="Genomic_DNA"/>
</dbReference>
<accession>A0ABQ1U4I5</accession>
<evidence type="ECO:0000313" key="4">
    <source>
        <dbReference type="Proteomes" id="UP000632454"/>
    </source>
</evidence>
<dbReference type="Pfam" id="PF00582">
    <property type="entry name" value="Usp"/>
    <property type="match status" value="1"/>
</dbReference>
<evidence type="ECO:0000259" key="2">
    <source>
        <dbReference type="Pfam" id="PF00582"/>
    </source>
</evidence>
<dbReference type="Proteomes" id="UP000632454">
    <property type="component" value="Unassembled WGS sequence"/>
</dbReference>
<comment type="caution">
    <text evidence="3">The sequence shown here is derived from an EMBL/GenBank/DDBJ whole genome shotgun (WGS) entry which is preliminary data.</text>
</comment>